<proteinExistence type="predicted"/>
<comment type="caution">
    <text evidence="1">The sequence shown here is derived from an EMBL/GenBank/DDBJ whole genome shotgun (WGS) entry which is preliminary data.</text>
</comment>
<dbReference type="RefSeq" id="WP_152801659.1">
    <property type="nucleotide sequence ID" value="NZ_WHNX01000004.1"/>
</dbReference>
<reference evidence="1 2" key="1">
    <citation type="submission" date="2019-10" db="EMBL/GenBank/DDBJ databases">
        <title>Alkalibaculum tamaniensis sp.nov., a new alkaliphilic acetogen, isolated on methoxylated aromatics from a mud volcano.</title>
        <authorList>
            <person name="Khomyakova M.A."/>
            <person name="Merkel A.Y."/>
            <person name="Bonch-Osmolovskaya E.A."/>
            <person name="Slobodkin A.I."/>
        </authorList>
    </citation>
    <scope>NUCLEOTIDE SEQUENCE [LARGE SCALE GENOMIC DNA]</scope>
    <source>
        <strain evidence="1 2">M08DMB</strain>
    </source>
</reference>
<dbReference type="AlphaFoldDB" id="A0A6A7K619"/>
<accession>A0A6A7K619</accession>
<organism evidence="1 2">
    <name type="scientific">Alkalibaculum sporogenes</name>
    <dbReference type="NCBI Taxonomy" id="2655001"/>
    <lineage>
        <taxon>Bacteria</taxon>
        <taxon>Bacillati</taxon>
        <taxon>Bacillota</taxon>
        <taxon>Clostridia</taxon>
        <taxon>Eubacteriales</taxon>
        <taxon>Eubacteriaceae</taxon>
        <taxon>Alkalibaculum</taxon>
    </lineage>
</organism>
<sequence length="155" mass="17776">MFYILCAIGVILIVIGIYKENNKITGSVIQDAENDINSQEFNELKIRMTNIENILSYDFPEILKEEQIIDNIDISDGAISYESVAKVVNENISKMDFTPNEIDEDAIPSTLGIEKFNLLSQYEKEDYSIEEICTLLNMNKGEVLLLKSLYKYYQP</sequence>
<protein>
    <submittedName>
        <fullName evidence="1">Uncharacterized protein</fullName>
    </submittedName>
</protein>
<evidence type="ECO:0000313" key="2">
    <source>
        <dbReference type="Proteomes" id="UP000440004"/>
    </source>
</evidence>
<name>A0A6A7K619_9FIRM</name>
<dbReference type="Proteomes" id="UP000440004">
    <property type="component" value="Unassembled WGS sequence"/>
</dbReference>
<gene>
    <name evidence="1" type="ORF">GC105_03285</name>
</gene>
<dbReference type="EMBL" id="WHNX01000004">
    <property type="protein sequence ID" value="MPW24814.1"/>
    <property type="molecule type" value="Genomic_DNA"/>
</dbReference>
<evidence type="ECO:0000313" key="1">
    <source>
        <dbReference type="EMBL" id="MPW24814.1"/>
    </source>
</evidence>
<keyword evidence="2" id="KW-1185">Reference proteome</keyword>